<keyword evidence="2" id="KW-1185">Reference proteome</keyword>
<evidence type="ECO:0000313" key="2">
    <source>
        <dbReference type="Proteomes" id="UP000798662"/>
    </source>
</evidence>
<evidence type="ECO:0000313" key="1">
    <source>
        <dbReference type="EMBL" id="KAK1868898.1"/>
    </source>
</evidence>
<name>A0ACC3CFN7_PYRYE</name>
<dbReference type="Proteomes" id="UP000798662">
    <property type="component" value="Chromosome 3"/>
</dbReference>
<protein>
    <submittedName>
        <fullName evidence="1">Uncharacterized protein</fullName>
    </submittedName>
</protein>
<dbReference type="EMBL" id="CM020620">
    <property type="protein sequence ID" value="KAK1868898.1"/>
    <property type="molecule type" value="Genomic_DNA"/>
</dbReference>
<organism evidence="1 2">
    <name type="scientific">Pyropia yezoensis</name>
    <name type="common">Susabi-nori</name>
    <name type="synonym">Porphyra yezoensis</name>
    <dbReference type="NCBI Taxonomy" id="2788"/>
    <lineage>
        <taxon>Eukaryota</taxon>
        <taxon>Rhodophyta</taxon>
        <taxon>Bangiophyceae</taxon>
        <taxon>Bangiales</taxon>
        <taxon>Bangiaceae</taxon>
        <taxon>Pyropia</taxon>
    </lineage>
</organism>
<accession>A0ACC3CFN7</accession>
<proteinExistence type="predicted"/>
<reference evidence="1" key="1">
    <citation type="submission" date="2019-11" db="EMBL/GenBank/DDBJ databases">
        <title>Nori genome reveals adaptations in red seaweeds to the harsh intertidal environment.</title>
        <authorList>
            <person name="Wang D."/>
            <person name="Mao Y."/>
        </authorList>
    </citation>
    <scope>NUCLEOTIDE SEQUENCE</scope>
    <source>
        <tissue evidence="1">Gametophyte</tissue>
    </source>
</reference>
<sequence length="357" mass="37257">MGVRRRTTTAARAAVAAVLTATIAASVASVHAALDLTVIVSDLVLSTLDLSSGSNAVYAAALMEENCLRRDSRAATHAVLRFTTTIRNVGDSDLVIGLPPHDRSFSDANWEWGATHMHWHYAAYATYELIDETGRDAGVGFTPSTSAQSVNGQKPGIDVTGLDLSRRYTLKVTVNPGKRLGEANFANIVAVDNVDFAHIARSGAYNLRTPAAMLYSSAFPVCKAWIDEDDALYPDAPISRVAFELSPLEELFNLLFPNEAVSTTAATPVPATVAPATSAPPAVPTRTVCTFIFFCRQVPIEPSTPPVALPATASLSPSLSPSAVAASATSSPTAAPATALPTAAAVTASPPTPIVCP</sequence>
<gene>
    <name evidence="1" type="ORF">I4F81_011380</name>
</gene>
<comment type="caution">
    <text evidence="1">The sequence shown here is derived from an EMBL/GenBank/DDBJ whole genome shotgun (WGS) entry which is preliminary data.</text>
</comment>